<gene>
    <name evidence="4" type="ORF">EDS130_LOCUS12798</name>
    <name evidence="5" type="ORF">XAT740_LOCUS44058</name>
</gene>
<comment type="caution">
    <text evidence="4">The sequence shown here is derived from an EMBL/GenBank/DDBJ whole genome shotgun (WGS) entry which is preliminary data.</text>
</comment>
<dbReference type="EMBL" id="CAJNOJ010000049">
    <property type="protein sequence ID" value="CAF0959973.1"/>
    <property type="molecule type" value="Genomic_DNA"/>
</dbReference>
<reference evidence="4" key="1">
    <citation type="submission" date="2021-02" db="EMBL/GenBank/DDBJ databases">
        <authorList>
            <person name="Nowell W R."/>
        </authorList>
    </citation>
    <scope>NUCLEOTIDE SEQUENCE</scope>
</reference>
<feature type="domain" description="Hemerythrin-like" evidence="3">
    <location>
        <begin position="31"/>
        <end position="146"/>
    </location>
</feature>
<feature type="compositionally biased region" description="Basic and acidic residues" evidence="1">
    <location>
        <begin position="172"/>
        <end position="188"/>
    </location>
</feature>
<proteinExistence type="predicted"/>
<keyword evidence="2" id="KW-0732">Signal</keyword>
<evidence type="ECO:0000313" key="6">
    <source>
        <dbReference type="Proteomes" id="UP000663828"/>
    </source>
</evidence>
<dbReference type="Proteomes" id="UP000663852">
    <property type="component" value="Unassembled WGS sequence"/>
</dbReference>
<name>A0A814DPM8_ADIRI</name>
<dbReference type="InterPro" id="IPR012312">
    <property type="entry name" value="Hemerythrin-like"/>
</dbReference>
<protein>
    <recommendedName>
        <fullName evidence="3">Hemerythrin-like domain-containing protein</fullName>
    </recommendedName>
</protein>
<accession>A0A814DPM8</accession>
<evidence type="ECO:0000313" key="4">
    <source>
        <dbReference type="EMBL" id="CAF0959973.1"/>
    </source>
</evidence>
<feature type="chain" id="PRO_5035599910" description="Hemerythrin-like domain-containing protein" evidence="2">
    <location>
        <begin position="23"/>
        <end position="203"/>
    </location>
</feature>
<dbReference type="AlphaFoldDB" id="A0A814DPM8"/>
<sequence>MLFLRRFPVASLLIFCRPYGSSVTSTSSVGIIDLIFSEHQYMRDEYEQLKTIENTKELDSRARQWIAYIALHGHKEEIAFYPKVEKYLKDEQKGGHHLIEHGIKEHRQLEKELKKLAEQSTVTWKQIHKSADKLMHHLKEEENDILEPLRSKLDDKFQLVLAQQFNDAGRLASDKPHPELSRKPEKAPQDNIDVGLAEKQKDL</sequence>
<evidence type="ECO:0000259" key="3">
    <source>
        <dbReference type="Pfam" id="PF01814"/>
    </source>
</evidence>
<dbReference type="PANTHER" id="PTHR35585">
    <property type="entry name" value="HHE DOMAIN PROTEIN (AFU_ORTHOLOGUE AFUA_4G00730)"/>
    <property type="match status" value="1"/>
</dbReference>
<dbReference type="Gene3D" id="1.20.120.520">
    <property type="entry name" value="nmb1532 protein domain like"/>
    <property type="match status" value="1"/>
</dbReference>
<dbReference type="PANTHER" id="PTHR35585:SF1">
    <property type="entry name" value="HHE DOMAIN PROTEIN (AFU_ORTHOLOGUE AFUA_4G00730)"/>
    <property type="match status" value="1"/>
</dbReference>
<evidence type="ECO:0000313" key="5">
    <source>
        <dbReference type="EMBL" id="CAF1566240.1"/>
    </source>
</evidence>
<dbReference type="Pfam" id="PF01814">
    <property type="entry name" value="Hemerythrin"/>
    <property type="match status" value="1"/>
</dbReference>
<dbReference type="Proteomes" id="UP000663828">
    <property type="component" value="Unassembled WGS sequence"/>
</dbReference>
<feature type="region of interest" description="Disordered" evidence="1">
    <location>
        <begin position="168"/>
        <end position="203"/>
    </location>
</feature>
<feature type="signal peptide" evidence="2">
    <location>
        <begin position="1"/>
        <end position="22"/>
    </location>
</feature>
<evidence type="ECO:0000256" key="1">
    <source>
        <dbReference type="SAM" id="MobiDB-lite"/>
    </source>
</evidence>
<dbReference type="OrthoDB" id="9995832at2759"/>
<evidence type="ECO:0000256" key="2">
    <source>
        <dbReference type="SAM" id="SignalP"/>
    </source>
</evidence>
<keyword evidence="6" id="KW-1185">Reference proteome</keyword>
<dbReference type="EMBL" id="CAJNOR010005528">
    <property type="protein sequence ID" value="CAF1566240.1"/>
    <property type="molecule type" value="Genomic_DNA"/>
</dbReference>
<organism evidence="4 7">
    <name type="scientific">Adineta ricciae</name>
    <name type="common">Rotifer</name>
    <dbReference type="NCBI Taxonomy" id="249248"/>
    <lineage>
        <taxon>Eukaryota</taxon>
        <taxon>Metazoa</taxon>
        <taxon>Spiralia</taxon>
        <taxon>Gnathifera</taxon>
        <taxon>Rotifera</taxon>
        <taxon>Eurotatoria</taxon>
        <taxon>Bdelloidea</taxon>
        <taxon>Adinetida</taxon>
        <taxon>Adinetidae</taxon>
        <taxon>Adineta</taxon>
    </lineage>
</organism>
<evidence type="ECO:0000313" key="7">
    <source>
        <dbReference type="Proteomes" id="UP000663852"/>
    </source>
</evidence>